<dbReference type="Proteomes" id="UP000244855">
    <property type="component" value="Unassembled WGS sequence"/>
</dbReference>
<organism evidence="2 3">
    <name type="scientific">Periconia macrospinosa</name>
    <dbReference type="NCBI Taxonomy" id="97972"/>
    <lineage>
        <taxon>Eukaryota</taxon>
        <taxon>Fungi</taxon>
        <taxon>Dikarya</taxon>
        <taxon>Ascomycota</taxon>
        <taxon>Pezizomycotina</taxon>
        <taxon>Dothideomycetes</taxon>
        <taxon>Pleosporomycetidae</taxon>
        <taxon>Pleosporales</taxon>
        <taxon>Massarineae</taxon>
        <taxon>Periconiaceae</taxon>
        <taxon>Periconia</taxon>
    </lineage>
</organism>
<feature type="transmembrane region" description="Helical" evidence="1">
    <location>
        <begin position="167"/>
        <end position="186"/>
    </location>
</feature>
<keyword evidence="1" id="KW-0812">Transmembrane</keyword>
<name>A0A2V1DW18_9PLEO</name>
<proteinExistence type="predicted"/>
<dbReference type="EMBL" id="KZ805345">
    <property type="protein sequence ID" value="PVI02236.1"/>
    <property type="molecule type" value="Genomic_DNA"/>
</dbReference>
<keyword evidence="1" id="KW-0472">Membrane</keyword>
<keyword evidence="3" id="KW-1185">Reference proteome</keyword>
<dbReference type="OrthoDB" id="194358at2759"/>
<gene>
    <name evidence="2" type="ORF">DM02DRAFT_653703</name>
</gene>
<dbReference type="AlphaFoldDB" id="A0A2V1DW18"/>
<feature type="transmembrane region" description="Helical" evidence="1">
    <location>
        <begin position="78"/>
        <end position="102"/>
    </location>
</feature>
<reference evidence="2 3" key="1">
    <citation type="journal article" date="2018" name="Sci. Rep.">
        <title>Comparative genomics provides insights into the lifestyle and reveals functional heterogeneity of dark septate endophytic fungi.</title>
        <authorList>
            <person name="Knapp D.G."/>
            <person name="Nemeth J.B."/>
            <person name="Barry K."/>
            <person name="Hainaut M."/>
            <person name="Henrissat B."/>
            <person name="Johnson J."/>
            <person name="Kuo A."/>
            <person name="Lim J.H.P."/>
            <person name="Lipzen A."/>
            <person name="Nolan M."/>
            <person name="Ohm R.A."/>
            <person name="Tamas L."/>
            <person name="Grigoriev I.V."/>
            <person name="Spatafora J.W."/>
            <person name="Nagy L.G."/>
            <person name="Kovacs G.M."/>
        </authorList>
    </citation>
    <scope>NUCLEOTIDE SEQUENCE [LARGE SCALE GENOMIC DNA]</scope>
    <source>
        <strain evidence="2 3">DSE2036</strain>
    </source>
</reference>
<accession>A0A2V1DW18</accession>
<keyword evidence="1" id="KW-1133">Transmembrane helix</keyword>
<evidence type="ECO:0000313" key="2">
    <source>
        <dbReference type="EMBL" id="PVI02236.1"/>
    </source>
</evidence>
<evidence type="ECO:0000256" key="1">
    <source>
        <dbReference type="SAM" id="Phobius"/>
    </source>
</evidence>
<sequence length="597" mass="66704">MSGSEAKAGRDLESYTESTIEMFSPNLSLNIGIKRRHPAVFALVAAAGFLLQAGVLAFAAVVTYYLKWTKEGRLPDPYACPLVIIGTVLLCGGVFLCAYVVGQSTQEQVYDRAQDGRHRSTIYWLQPGGQVLGDQNFHSFSYNDREKRSLERYTTSWKKGPQRSQRAVGGVVCITIAGFMLQFIGLRGIHSAVSIAQLGAVMVMSLARAALRMQRLKPGSNLLETFPDQMVGHELDWLAFSIGEGDFDDWILPDDPEHLKRHNLWRFSGPSKGIIFDPPSDLLTNNENVAAKLFAYRSRLAELTESPPAHFKLAPAWSFDTEMVEVRRMAQTLAVCIEYTVNYYSERDTSSDKWHNSRTMYWGFNCAIMQKKGQPIRMGGVDFTTKSSDYDSYLQFTRSSGRWKLLRPEQLEALLGLWLWSLRSDPEVEGAAEIPAMRIVATDAEINEIKNELKGFDYRVNVDGLRQILIKASGHHDQNTIWRLDEDTVTPHIGFAGPGNDGSLHSPYRRLFGWNAIRPLSLPSSVWALPCESSLLSLCAQEVFASSLVDLSKNPNRYVAESALVKAITEAGLGSREDGALCVVPPLLSHDIRTRRK</sequence>
<evidence type="ECO:0000313" key="3">
    <source>
        <dbReference type="Proteomes" id="UP000244855"/>
    </source>
</evidence>
<dbReference type="STRING" id="97972.A0A2V1DW18"/>
<protein>
    <submittedName>
        <fullName evidence="2">Uncharacterized protein</fullName>
    </submittedName>
</protein>
<feature type="transmembrane region" description="Helical" evidence="1">
    <location>
        <begin position="39"/>
        <end position="66"/>
    </location>
</feature>